<proteinExistence type="inferred from homology"/>
<accession>A0A095X3Z9</accession>
<dbReference type="Pfam" id="PF00255">
    <property type="entry name" value="GSHPx"/>
    <property type="match status" value="1"/>
</dbReference>
<dbReference type="FunFam" id="3.40.30.10:FF:000010">
    <property type="entry name" value="Glutathione peroxidase"/>
    <property type="match status" value="1"/>
</dbReference>
<evidence type="ECO:0000313" key="8">
    <source>
        <dbReference type="Proteomes" id="UP000029579"/>
    </source>
</evidence>
<dbReference type="AlphaFoldDB" id="A0A095X3Z9"/>
<dbReference type="InterPro" id="IPR029760">
    <property type="entry name" value="GPX_CS"/>
</dbReference>
<evidence type="ECO:0000256" key="1">
    <source>
        <dbReference type="ARBA" id="ARBA00006926"/>
    </source>
</evidence>
<dbReference type="eggNOG" id="COG0386">
    <property type="taxonomic scope" value="Bacteria"/>
</dbReference>
<protein>
    <recommendedName>
        <fullName evidence="5">Glutathione peroxidase</fullName>
    </recommendedName>
</protein>
<feature type="domain" description="Thioredoxin" evidence="6">
    <location>
        <begin position="1"/>
        <end position="160"/>
    </location>
</feature>
<dbReference type="GO" id="GO:0004601">
    <property type="term" value="F:peroxidase activity"/>
    <property type="evidence" value="ECO:0007669"/>
    <property type="project" value="UniProtKB-KW"/>
</dbReference>
<evidence type="ECO:0000256" key="5">
    <source>
        <dbReference type="RuleBase" id="RU000499"/>
    </source>
</evidence>
<dbReference type="PROSITE" id="PS51352">
    <property type="entry name" value="THIOREDOXIN_2"/>
    <property type="match status" value="1"/>
</dbReference>
<reference evidence="7 8" key="1">
    <citation type="submission" date="2014-07" db="EMBL/GenBank/DDBJ databases">
        <authorList>
            <person name="McCorrison J."/>
            <person name="Sanka R."/>
            <person name="Torralba M."/>
            <person name="Gillis M."/>
            <person name="Haft D.H."/>
            <person name="Methe B."/>
            <person name="Sutton G."/>
            <person name="Nelson K.E."/>
        </authorList>
    </citation>
    <scope>NUCLEOTIDE SEQUENCE [LARGE SCALE GENOMIC DNA]</scope>
    <source>
        <strain evidence="7 8">S7-1-13</strain>
    </source>
</reference>
<dbReference type="InterPro" id="IPR013766">
    <property type="entry name" value="Thioredoxin_domain"/>
</dbReference>
<dbReference type="InterPro" id="IPR036249">
    <property type="entry name" value="Thioredoxin-like_sf"/>
</dbReference>
<feature type="active site" evidence="4">
    <location>
        <position position="36"/>
    </location>
</feature>
<organism evidence="7 8">
    <name type="scientific">Anaerococcus lactolyticus S7-1-13</name>
    <dbReference type="NCBI Taxonomy" id="1284686"/>
    <lineage>
        <taxon>Bacteria</taxon>
        <taxon>Bacillati</taxon>
        <taxon>Bacillota</taxon>
        <taxon>Tissierellia</taxon>
        <taxon>Tissierellales</taxon>
        <taxon>Peptoniphilaceae</taxon>
        <taxon>Anaerococcus</taxon>
    </lineage>
</organism>
<evidence type="ECO:0000256" key="3">
    <source>
        <dbReference type="ARBA" id="ARBA00023002"/>
    </source>
</evidence>
<comment type="caution">
    <text evidence="7">The sequence shown here is derived from an EMBL/GenBank/DDBJ whole genome shotgun (WGS) entry which is preliminary data.</text>
</comment>
<dbReference type="Proteomes" id="UP000029579">
    <property type="component" value="Unassembled WGS sequence"/>
</dbReference>
<keyword evidence="3 5" id="KW-0560">Oxidoreductase</keyword>
<dbReference type="PANTHER" id="PTHR11592">
    <property type="entry name" value="GLUTATHIONE PEROXIDASE"/>
    <property type="match status" value="1"/>
</dbReference>
<dbReference type="InterPro" id="IPR000889">
    <property type="entry name" value="Glutathione_peroxidase"/>
</dbReference>
<dbReference type="PROSITE" id="PS51355">
    <property type="entry name" value="GLUTATHIONE_PEROXID_3"/>
    <property type="match status" value="1"/>
</dbReference>
<evidence type="ECO:0000313" key="7">
    <source>
        <dbReference type="EMBL" id="KGF04416.1"/>
    </source>
</evidence>
<keyword evidence="2 5" id="KW-0575">Peroxidase</keyword>
<dbReference type="SUPFAM" id="SSF52833">
    <property type="entry name" value="Thioredoxin-like"/>
    <property type="match status" value="1"/>
</dbReference>
<evidence type="ECO:0000256" key="2">
    <source>
        <dbReference type="ARBA" id="ARBA00022559"/>
    </source>
</evidence>
<dbReference type="CDD" id="cd00340">
    <property type="entry name" value="GSH_Peroxidase"/>
    <property type="match status" value="1"/>
</dbReference>
<dbReference type="OrthoDB" id="9809733at2"/>
<dbReference type="PROSITE" id="PS00763">
    <property type="entry name" value="GLUTATHIONE_PEROXID_2"/>
    <property type="match status" value="1"/>
</dbReference>
<gene>
    <name evidence="7" type="ORF">HMPREF1630_04395</name>
</gene>
<name>A0A095X3Z9_9FIRM</name>
<comment type="similarity">
    <text evidence="1 5">Belongs to the glutathione peroxidase family.</text>
</comment>
<dbReference type="PROSITE" id="PS00460">
    <property type="entry name" value="GLUTATHIONE_PEROXID_1"/>
    <property type="match status" value="1"/>
</dbReference>
<dbReference type="InterPro" id="IPR029759">
    <property type="entry name" value="GPX_AS"/>
</dbReference>
<dbReference type="Gene3D" id="3.40.30.10">
    <property type="entry name" value="Glutaredoxin"/>
    <property type="match status" value="1"/>
</dbReference>
<dbReference type="EMBL" id="JRMW01000031">
    <property type="protein sequence ID" value="KGF04416.1"/>
    <property type="molecule type" value="Genomic_DNA"/>
</dbReference>
<dbReference type="RefSeq" id="WP_004826741.1">
    <property type="nucleotide sequence ID" value="NZ_JRMW01000031.1"/>
</dbReference>
<sequence>MTTIYDFTVKNDKGEDVSLDKYAGKVLLIVNTATKCGFTKQYDGLEELYKKYKDRGFEILDFPCNQFAGQAPGTIEEINNFCELNFGTSFDRFDKIEVNGENEAPLYTYLKDQISGKISKKIRWNFTKFLIGKDGVPVKRYDSMKKPANIAKDIEGLLDA</sequence>
<dbReference type="GO" id="GO:0034599">
    <property type="term" value="P:cellular response to oxidative stress"/>
    <property type="evidence" value="ECO:0007669"/>
    <property type="project" value="TreeGrafter"/>
</dbReference>
<evidence type="ECO:0000256" key="4">
    <source>
        <dbReference type="PIRSR" id="PIRSR000303-1"/>
    </source>
</evidence>
<dbReference type="PIRSF" id="PIRSF000303">
    <property type="entry name" value="Glutathion_perox"/>
    <property type="match status" value="1"/>
</dbReference>
<evidence type="ECO:0000259" key="6">
    <source>
        <dbReference type="PROSITE" id="PS51352"/>
    </source>
</evidence>
<dbReference type="PANTHER" id="PTHR11592:SF78">
    <property type="entry name" value="GLUTATHIONE PEROXIDASE"/>
    <property type="match status" value="1"/>
</dbReference>
<dbReference type="PRINTS" id="PR01011">
    <property type="entry name" value="GLUTPROXDASE"/>
</dbReference>